<keyword evidence="1" id="KW-0808">Transferase</keyword>
<dbReference type="SUPFAM" id="SSF53062">
    <property type="entry name" value="PTS system fructose IIA component-like"/>
    <property type="match status" value="1"/>
</dbReference>
<dbReference type="Proteomes" id="UP001293718">
    <property type="component" value="Unassembled WGS sequence"/>
</dbReference>
<dbReference type="RefSeq" id="WP_322467839.1">
    <property type="nucleotide sequence ID" value="NZ_JAXOJX010000066.1"/>
</dbReference>
<evidence type="ECO:0000313" key="5">
    <source>
        <dbReference type="Proteomes" id="UP001293718"/>
    </source>
</evidence>
<dbReference type="InterPro" id="IPR004701">
    <property type="entry name" value="PTS_EIIA_man-typ"/>
</dbReference>
<dbReference type="Pfam" id="PF03610">
    <property type="entry name" value="EIIA-man"/>
    <property type="match status" value="1"/>
</dbReference>
<evidence type="ECO:0000313" key="4">
    <source>
        <dbReference type="EMBL" id="MDZ5460362.1"/>
    </source>
</evidence>
<gene>
    <name evidence="4" type="ORF">SM757_27655</name>
</gene>
<keyword evidence="5" id="KW-1185">Reference proteome</keyword>
<evidence type="ECO:0000256" key="2">
    <source>
        <dbReference type="SAM" id="SignalP"/>
    </source>
</evidence>
<comment type="caution">
    <text evidence="4">The sequence shown here is derived from an EMBL/GenBank/DDBJ whole genome shotgun (WGS) entry which is preliminary data.</text>
</comment>
<evidence type="ECO:0000259" key="3">
    <source>
        <dbReference type="PROSITE" id="PS51096"/>
    </source>
</evidence>
<dbReference type="PANTHER" id="PTHR33799">
    <property type="entry name" value="PTS PERMEASE-RELATED-RELATED"/>
    <property type="match status" value="1"/>
</dbReference>
<proteinExistence type="predicted"/>
<sequence>MAGLLLIAHAPLASALQAVALHAFPDGGTPLLALDVQPHTRPEDAEAQARALLQRLEAEEVLVLTDVFGATPCNIAQRLADARRVRVLAGVNVPMLWRALCYAAEPLDALAARALAGAGQGVMQLPVPTPAD</sequence>
<dbReference type="Gene3D" id="3.40.50.510">
    <property type="entry name" value="Phosphotransferase system, mannose-type IIA component"/>
    <property type="match status" value="1"/>
</dbReference>
<dbReference type="PANTHER" id="PTHR33799:SF1">
    <property type="entry name" value="PTS SYSTEM MANNOSE-SPECIFIC EIIAB COMPONENT-RELATED"/>
    <property type="match status" value="1"/>
</dbReference>
<keyword evidence="2" id="KW-0732">Signal</keyword>
<feature type="signal peptide" evidence="2">
    <location>
        <begin position="1"/>
        <end position="23"/>
    </location>
</feature>
<organism evidence="4 5">
    <name type="scientific">Azohydromonas lata</name>
    <dbReference type="NCBI Taxonomy" id="45677"/>
    <lineage>
        <taxon>Bacteria</taxon>
        <taxon>Pseudomonadati</taxon>
        <taxon>Pseudomonadota</taxon>
        <taxon>Betaproteobacteria</taxon>
        <taxon>Burkholderiales</taxon>
        <taxon>Sphaerotilaceae</taxon>
        <taxon>Azohydromonas</taxon>
    </lineage>
</organism>
<dbReference type="EMBL" id="JAXOJX010000066">
    <property type="protein sequence ID" value="MDZ5460362.1"/>
    <property type="molecule type" value="Genomic_DNA"/>
</dbReference>
<dbReference type="PROSITE" id="PS51096">
    <property type="entry name" value="PTS_EIIA_TYPE_4"/>
    <property type="match status" value="1"/>
</dbReference>
<evidence type="ECO:0000256" key="1">
    <source>
        <dbReference type="ARBA" id="ARBA00022679"/>
    </source>
</evidence>
<dbReference type="InterPro" id="IPR036662">
    <property type="entry name" value="PTS_EIIA_man-typ_sf"/>
</dbReference>
<dbReference type="InterPro" id="IPR051471">
    <property type="entry name" value="Bacterial_PTS_sugar_comp"/>
</dbReference>
<protein>
    <submittedName>
        <fullName evidence="4">PTS fructose transporter subunit IIA</fullName>
    </submittedName>
</protein>
<feature type="chain" id="PRO_5045961832" evidence="2">
    <location>
        <begin position="24"/>
        <end position="132"/>
    </location>
</feature>
<reference evidence="4 5" key="1">
    <citation type="submission" date="2023-11" db="EMBL/GenBank/DDBJ databases">
        <title>Draft genome of Azohydromonas lata strain H1 (DSM1123), a polyhydroxyalkanoate producer.</title>
        <authorList>
            <person name="Traversa D."/>
            <person name="D'Addabbo P."/>
            <person name="Pazzani C."/>
            <person name="Manzari C."/>
            <person name="Chiara M."/>
            <person name="Scrascia M."/>
        </authorList>
    </citation>
    <scope>NUCLEOTIDE SEQUENCE [LARGE SCALE GENOMIC DNA]</scope>
    <source>
        <strain evidence="4 5">H1</strain>
    </source>
</reference>
<accession>A0ABU5IN88</accession>
<name>A0ABU5IN88_9BURK</name>
<feature type="domain" description="PTS EIIA type-4" evidence="3">
    <location>
        <begin position="1"/>
        <end position="122"/>
    </location>
</feature>